<dbReference type="AlphaFoldDB" id="A0A3M7RJS9"/>
<organism evidence="2 3">
    <name type="scientific">Brachionus plicatilis</name>
    <name type="common">Marine rotifer</name>
    <name type="synonym">Brachionus muelleri</name>
    <dbReference type="NCBI Taxonomy" id="10195"/>
    <lineage>
        <taxon>Eukaryota</taxon>
        <taxon>Metazoa</taxon>
        <taxon>Spiralia</taxon>
        <taxon>Gnathifera</taxon>
        <taxon>Rotifera</taxon>
        <taxon>Eurotatoria</taxon>
        <taxon>Monogononta</taxon>
        <taxon>Pseudotrocha</taxon>
        <taxon>Ploima</taxon>
        <taxon>Brachionidae</taxon>
        <taxon>Brachionus</taxon>
    </lineage>
</organism>
<keyword evidence="1" id="KW-1133">Transmembrane helix</keyword>
<reference evidence="2 3" key="1">
    <citation type="journal article" date="2018" name="Sci. Rep.">
        <title>Genomic signatures of local adaptation to the degree of environmental predictability in rotifers.</title>
        <authorList>
            <person name="Franch-Gras L."/>
            <person name="Hahn C."/>
            <person name="Garcia-Roger E.M."/>
            <person name="Carmona M.J."/>
            <person name="Serra M."/>
            <person name="Gomez A."/>
        </authorList>
    </citation>
    <scope>NUCLEOTIDE SEQUENCE [LARGE SCALE GENOMIC DNA]</scope>
    <source>
        <strain evidence="2">HYR1</strain>
    </source>
</reference>
<gene>
    <name evidence="2" type="ORF">BpHYR1_036194</name>
</gene>
<dbReference type="EMBL" id="REGN01003213">
    <property type="protein sequence ID" value="RNA23812.1"/>
    <property type="molecule type" value="Genomic_DNA"/>
</dbReference>
<protein>
    <submittedName>
        <fullName evidence="2">Uncharacterized protein</fullName>
    </submittedName>
</protein>
<proteinExistence type="predicted"/>
<dbReference type="Proteomes" id="UP000276133">
    <property type="component" value="Unassembled WGS sequence"/>
</dbReference>
<keyword evidence="1" id="KW-0472">Membrane</keyword>
<feature type="transmembrane region" description="Helical" evidence="1">
    <location>
        <begin position="66"/>
        <end position="84"/>
    </location>
</feature>
<keyword evidence="3" id="KW-1185">Reference proteome</keyword>
<sequence length="92" mass="10969">MLFLTYFLCKNMIKICNRLQKKILREDASLKSNSFGKIHNIKFIKIKTSPFKNLGSFLFREEIGSIVRLWLFAEIFYFSIPIVYCDYLTSDR</sequence>
<evidence type="ECO:0000313" key="3">
    <source>
        <dbReference type="Proteomes" id="UP000276133"/>
    </source>
</evidence>
<evidence type="ECO:0000256" key="1">
    <source>
        <dbReference type="SAM" id="Phobius"/>
    </source>
</evidence>
<evidence type="ECO:0000313" key="2">
    <source>
        <dbReference type="EMBL" id="RNA23812.1"/>
    </source>
</evidence>
<name>A0A3M7RJS9_BRAPC</name>
<keyword evidence="1" id="KW-0812">Transmembrane</keyword>
<accession>A0A3M7RJS9</accession>
<comment type="caution">
    <text evidence="2">The sequence shown here is derived from an EMBL/GenBank/DDBJ whole genome shotgun (WGS) entry which is preliminary data.</text>
</comment>